<keyword evidence="2" id="KW-1133">Transmembrane helix</keyword>
<keyword evidence="2" id="KW-0472">Membrane</keyword>
<dbReference type="GeneID" id="68102011"/>
<proteinExistence type="predicted"/>
<dbReference type="Gene3D" id="3.30.70.1230">
    <property type="entry name" value="Nucleotide cyclase"/>
    <property type="match status" value="1"/>
</dbReference>
<feature type="compositionally biased region" description="Polar residues" evidence="1">
    <location>
        <begin position="67"/>
        <end position="82"/>
    </location>
</feature>
<dbReference type="PANTHER" id="PTHR43081:SF1">
    <property type="entry name" value="ADENYLATE CYCLASE, TERMINAL-DIFFERENTIATION SPECIFIC"/>
    <property type="match status" value="1"/>
</dbReference>
<keyword evidence="5" id="KW-1185">Reference proteome</keyword>
<feature type="domain" description="Guanylate cyclase" evidence="3">
    <location>
        <begin position="608"/>
        <end position="742"/>
    </location>
</feature>
<evidence type="ECO:0000256" key="1">
    <source>
        <dbReference type="SAM" id="MobiDB-lite"/>
    </source>
</evidence>
<dbReference type="CDD" id="cd07302">
    <property type="entry name" value="CHD"/>
    <property type="match status" value="1"/>
</dbReference>
<keyword evidence="2" id="KW-0812">Transmembrane</keyword>
<accession>A0AA88KX14</accession>
<dbReference type="GO" id="GO:0035556">
    <property type="term" value="P:intracellular signal transduction"/>
    <property type="evidence" value="ECO:0007669"/>
    <property type="project" value="InterPro"/>
</dbReference>
<evidence type="ECO:0000259" key="3">
    <source>
        <dbReference type="PROSITE" id="PS50125"/>
    </source>
</evidence>
<reference evidence="4 5" key="1">
    <citation type="journal article" date="2018" name="BMC Genomics">
        <title>The genome of Naegleria lovaniensis, the basis for a comparative approach to unravel pathogenicity factors of the human pathogenic amoeba N. fowleri.</title>
        <authorList>
            <person name="Liechti N."/>
            <person name="Schurch N."/>
            <person name="Bruggmann R."/>
            <person name="Wittwer M."/>
        </authorList>
    </citation>
    <scope>NUCLEOTIDE SEQUENCE [LARGE SCALE GENOMIC DNA]</scope>
    <source>
        <strain evidence="4 5">ATCC 30569</strain>
    </source>
</reference>
<dbReference type="Pfam" id="PF00211">
    <property type="entry name" value="Guanylate_cyc"/>
    <property type="match status" value="1"/>
</dbReference>
<feature type="compositionally biased region" description="Polar residues" evidence="1">
    <location>
        <begin position="30"/>
        <end position="58"/>
    </location>
</feature>
<dbReference type="InterPro" id="IPR050697">
    <property type="entry name" value="Adenylyl/Guanylyl_Cyclase_3/4"/>
</dbReference>
<organism evidence="4 5">
    <name type="scientific">Naegleria lovaniensis</name>
    <name type="common">Amoeba</name>
    <dbReference type="NCBI Taxonomy" id="51637"/>
    <lineage>
        <taxon>Eukaryota</taxon>
        <taxon>Discoba</taxon>
        <taxon>Heterolobosea</taxon>
        <taxon>Tetramitia</taxon>
        <taxon>Eutetramitia</taxon>
        <taxon>Vahlkampfiidae</taxon>
        <taxon>Naegleria</taxon>
    </lineage>
</organism>
<dbReference type="InterPro" id="IPR029787">
    <property type="entry name" value="Nucleotide_cyclase"/>
</dbReference>
<dbReference type="EMBL" id="PYSW02000003">
    <property type="protein sequence ID" value="KAG2392980.1"/>
    <property type="molecule type" value="Genomic_DNA"/>
</dbReference>
<protein>
    <recommendedName>
        <fullName evidence="3">Guanylate cyclase domain-containing protein</fullName>
    </recommendedName>
</protein>
<feature type="region of interest" description="Disordered" evidence="1">
    <location>
        <begin position="1"/>
        <end position="105"/>
    </location>
</feature>
<feature type="compositionally biased region" description="Polar residues" evidence="1">
    <location>
        <begin position="1"/>
        <end position="12"/>
    </location>
</feature>
<feature type="transmembrane region" description="Helical" evidence="2">
    <location>
        <begin position="509"/>
        <end position="534"/>
    </location>
</feature>
<dbReference type="SUPFAM" id="SSF55073">
    <property type="entry name" value="Nucleotide cyclase"/>
    <property type="match status" value="1"/>
</dbReference>
<evidence type="ECO:0000313" key="4">
    <source>
        <dbReference type="EMBL" id="KAG2392980.1"/>
    </source>
</evidence>
<sequence>MSTTLQPTTDKISSTTSPTSHPQHDKVVINDSSTTSNKPYQDLPTTCASSPLSDTGTGSVEAHQLARSVQTSSSTTKLNKNIGNDKDQEQRCSSSGHAADHDGKSLSSSVDVVVGKHYSWFWKVLKWPPQCITIMNVILMLFILQGLFGLFSSFILLYTTGDNIVQRSIAKQKLQMNLVMDYELSDLIKTTSLAINQVLYQVPDINLNDNQSWVKLFDNLKKLYQYKLPIQISYFGRFDQSMIGLELTYVRIFHKAQKAGNFTRPVTDYHVINDIDNILAPSNIKASYYSSVDMTARPWYKPFVNATNPKILWSPFFYSALSLYPSIAACIPVYINNTISSLTANYSNAPIYSSYAAPRIPSNLFGVIGIQINVKNISDILSESALRAGIAASFIINSQGQMVAATKFLGYPALQNDSDSIMNKLVNETVSRGFLQQISAWKNAPNNQQLRGLAIKEAGSFTFQTGKTPTLDVVLFTITDQYGLNWGSVIAVPQRVFVEEVFQSSISSVVIFAVVLFLGLIIIISVVQCIQLGLRGIKRQLKELVSGNFSLVSLDKKIPMGFSLLYDIRQMQQSLNTMRAGLSIFSKYVPDIIAKKFVGETTLSRNMSILVMDIHSFTLLAEKTDRVSFISLSTDLFSEIYEIIENNKGSIDKYVGNRVVALWNGPNTCVQDHETLACNAAVQIVHCLNRLNSRWRKFNFPSIRFGLSVNSGGKILAGNIGGSSRINITVVGDDANVASGLAKLNNKFGTQILIGHNTFEKVKDQMVCYFVDHVALEGKKQPTRIYSVESTIKDATENQLKLRQASKEIEQCFFTRDFLQISEICSTLEKHGHVTPILEHWKAKASLLLNTSPLTDMDSVLHQASAQQ</sequence>
<dbReference type="PANTHER" id="PTHR43081">
    <property type="entry name" value="ADENYLATE CYCLASE, TERMINAL-DIFFERENTIATION SPECIFIC-RELATED"/>
    <property type="match status" value="1"/>
</dbReference>
<comment type="caution">
    <text evidence="4">The sequence shown here is derived from an EMBL/GenBank/DDBJ whole genome shotgun (WGS) entry which is preliminary data.</text>
</comment>
<feature type="transmembrane region" description="Helical" evidence="2">
    <location>
        <begin position="133"/>
        <end position="158"/>
    </location>
</feature>
<dbReference type="InterPro" id="IPR001054">
    <property type="entry name" value="A/G_cyclase"/>
</dbReference>
<evidence type="ECO:0000313" key="5">
    <source>
        <dbReference type="Proteomes" id="UP000816034"/>
    </source>
</evidence>
<gene>
    <name evidence="4" type="ORF">C9374_009557</name>
</gene>
<evidence type="ECO:0000256" key="2">
    <source>
        <dbReference type="SAM" id="Phobius"/>
    </source>
</evidence>
<dbReference type="PROSITE" id="PS50125">
    <property type="entry name" value="GUANYLATE_CYCLASE_2"/>
    <property type="match status" value="1"/>
</dbReference>
<dbReference type="GO" id="GO:0009190">
    <property type="term" value="P:cyclic nucleotide biosynthetic process"/>
    <property type="evidence" value="ECO:0007669"/>
    <property type="project" value="InterPro"/>
</dbReference>
<dbReference type="Proteomes" id="UP000816034">
    <property type="component" value="Unassembled WGS sequence"/>
</dbReference>
<dbReference type="AlphaFoldDB" id="A0AA88KX14"/>
<name>A0AA88KX14_NAELO</name>
<dbReference type="RefSeq" id="XP_044554874.1">
    <property type="nucleotide sequence ID" value="XM_044699757.1"/>
</dbReference>